<evidence type="ECO:0000256" key="4">
    <source>
        <dbReference type="ARBA" id="ARBA00022691"/>
    </source>
</evidence>
<dbReference type="SFLD" id="SFLDG01123">
    <property type="entry name" value="methyltransferase_(Class_B)"/>
    <property type="match status" value="1"/>
</dbReference>
<evidence type="ECO:0000259" key="9">
    <source>
        <dbReference type="PROSITE" id="PS51918"/>
    </source>
</evidence>
<keyword evidence="4" id="KW-0949">S-adenosyl-L-methionine</keyword>
<dbReference type="Gene3D" id="3.40.50.280">
    <property type="entry name" value="Cobalamin-binding domain"/>
    <property type="match status" value="1"/>
</dbReference>
<evidence type="ECO:0000256" key="2">
    <source>
        <dbReference type="ARBA" id="ARBA00022603"/>
    </source>
</evidence>
<comment type="caution">
    <text evidence="10">The sequence shown here is derived from an EMBL/GenBank/DDBJ whole genome shotgun (WGS) entry which is preliminary data.</text>
</comment>
<dbReference type="SFLD" id="SFLDG01082">
    <property type="entry name" value="B12-binding_domain_containing"/>
    <property type="match status" value="1"/>
</dbReference>
<gene>
    <name evidence="10" type="ORF">AKJ43_02890</name>
</gene>
<dbReference type="EMBL" id="LHXX01000034">
    <property type="protein sequence ID" value="KXB01911.1"/>
    <property type="molecule type" value="Genomic_DNA"/>
</dbReference>
<sequence>MKIVLITPNTGRVERLESKAAWPPLGLFYIATVLQESAHEVTVINNSRIQLPLRDFVKRVKREDPQVIGISALTPTFRQGIKFAHAIKEELPEVKIVFGNYHSTFTYDRILETYPNEVDYVVLGDGEQTFLELVETLENEGEVKKVKGIAFRQNGEIIETPQRLFDKDISELPIPDRSLLEEEYYSELMGLIGSAGNFTTMVTSRGCPFNCKFCACSAFTRRQVRFRSPEDVVNEMELLQERGYEEIGFVDDNLLLDKRRIKKICALMREREIELNFWAEGRVDQASQEVLSDLASVGCKTIYFGMESGLQSVLDYFGKSTTPELSRRAVKNSRKAGIENIIGSFIVGAPIETAADVRKTFDFIMETKGIDFPQVNVLFLSPGMDFWDMAVEGGYLDEERAWQDPVAAVDVFPSHLKKDEVEEMIDNFYKEFIMRPGYIASELGRTLVSSYRLKILKANIEAGISFGSLGEFLWGGSK</sequence>
<evidence type="ECO:0000256" key="7">
    <source>
        <dbReference type="ARBA" id="ARBA00023014"/>
    </source>
</evidence>
<dbReference type="InterPro" id="IPR036724">
    <property type="entry name" value="Cobalamin-bd_sf"/>
</dbReference>
<dbReference type="CDD" id="cd01335">
    <property type="entry name" value="Radical_SAM"/>
    <property type="match status" value="1"/>
</dbReference>
<dbReference type="InterPro" id="IPR007197">
    <property type="entry name" value="rSAM"/>
</dbReference>
<comment type="cofactor">
    <cofactor evidence="1">
        <name>[4Fe-4S] cluster</name>
        <dbReference type="ChEBI" id="CHEBI:49883"/>
    </cofactor>
</comment>
<organism evidence="10 11">
    <name type="scientific">candidate division MSBL1 archaeon SCGC-AAA261D19</name>
    <dbReference type="NCBI Taxonomy" id="1698273"/>
    <lineage>
        <taxon>Archaea</taxon>
        <taxon>Methanobacteriati</taxon>
        <taxon>Methanobacteriota</taxon>
        <taxon>candidate division MSBL1</taxon>
    </lineage>
</organism>
<dbReference type="InterPro" id="IPR006638">
    <property type="entry name" value="Elp3/MiaA/NifB-like_rSAM"/>
</dbReference>
<keyword evidence="6" id="KW-0408">Iron</keyword>
<dbReference type="SUPFAM" id="SSF102114">
    <property type="entry name" value="Radical SAM enzymes"/>
    <property type="match status" value="1"/>
</dbReference>
<keyword evidence="11" id="KW-1185">Reference proteome</keyword>
<dbReference type="PROSITE" id="PS51918">
    <property type="entry name" value="RADICAL_SAM"/>
    <property type="match status" value="1"/>
</dbReference>
<dbReference type="GO" id="GO:0051539">
    <property type="term" value="F:4 iron, 4 sulfur cluster binding"/>
    <property type="evidence" value="ECO:0007669"/>
    <property type="project" value="UniProtKB-KW"/>
</dbReference>
<dbReference type="InterPro" id="IPR051198">
    <property type="entry name" value="BchE-like"/>
</dbReference>
<dbReference type="InterPro" id="IPR034466">
    <property type="entry name" value="Methyltransferase_Class_B"/>
</dbReference>
<dbReference type="InterPro" id="IPR058240">
    <property type="entry name" value="rSAM_sf"/>
</dbReference>
<dbReference type="Proteomes" id="UP000070400">
    <property type="component" value="Unassembled WGS sequence"/>
</dbReference>
<evidence type="ECO:0000256" key="1">
    <source>
        <dbReference type="ARBA" id="ARBA00001966"/>
    </source>
</evidence>
<dbReference type="GO" id="GO:0046872">
    <property type="term" value="F:metal ion binding"/>
    <property type="evidence" value="ECO:0007669"/>
    <property type="project" value="UniProtKB-KW"/>
</dbReference>
<evidence type="ECO:0000313" key="11">
    <source>
        <dbReference type="Proteomes" id="UP000070400"/>
    </source>
</evidence>
<dbReference type="SMART" id="SM00729">
    <property type="entry name" value="Elp3"/>
    <property type="match status" value="1"/>
</dbReference>
<keyword evidence="7" id="KW-0411">Iron-sulfur</keyword>
<evidence type="ECO:0000313" key="10">
    <source>
        <dbReference type="EMBL" id="KXB01911.1"/>
    </source>
</evidence>
<accession>A0A133V650</accession>
<feature type="domain" description="B12-binding" evidence="8">
    <location>
        <begin position="10"/>
        <end position="144"/>
    </location>
</feature>
<dbReference type="CDD" id="cd02068">
    <property type="entry name" value="radical_SAM_B12_BD"/>
    <property type="match status" value="1"/>
</dbReference>
<proteinExistence type="predicted"/>
<dbReference type="PROSITE" id="PS51332">
    <property type="entry name" value="B12_BINDING"/>
    <property type="match status" value="1"/>
</dbReference>
<protein>
    <submittedName>
        <fullName evidence="10">Uncharacterized protein</fullName>
    </submittedName>
</protein>
<keyword evidence="3" id="KW-0808">Transferase</keyword>
<dbReference type="PANTHER" id="PTHR43409">
    <property type="entry name" value="ANAEROBIC MAGNESIUM-PROTOPORPHYRIN IX MONOMETHYL ESTER CYCLASE-RELATED"/>
    <property type="match status" value="1"/>
</dbReference>
<evidence type="ECO:0000256" key="3">
    <source>
        <dbReference type="ARBA" id="ARBA00022679"/>
    </source>
</evidence>
<dbReference type="InterPro" id="IPR006158">
    <property type="entry name" value="Cobalamin-bd"/>
</dbReference>
<keyword evidence="2" id="KW-0489">Methyltransferase</keyword>
<dbReference type="GO" id="GO:0031419">
    <property type="term" value="F:cobalamin binding"/>
    <property type="evidence" value="ECO:0007669"/>
    <property type="project" value="InterPro"/>
</dbReference>
<evidence type="ECO:0000256" key="5">
    <source>
        <dbReference type="ARBA" id="ARBA00022723"/>
    </source>
</evidence>
<evidence type="ECO:0000256" key="6">
    <source>
        <dbReference type="ARBA" id="ARBA00023004"/>
    </source>
</evidence>
<dbReference type="PANTHER" id="PTHR43409:SF7">
    <property type="entry name" value="BLL1977 PROTEIN"/>
    <property type="match status" value="1"/>
</dbReference>
<dbReference type="Pfam" id="PF02310">
    <property type="entry name" value="B12-binding"/>
    <property type="match status" value="1"/>
</dbReference>
<evidence type="ECO:0000259" key="8">
    <source>
        <dbReference type="PROSITE" id="PS51332"/>
    </source>
</evidence>
<reference evidence="10 11" key="1">
    <citation type="journal article" date="2016" name="Sci. Rep.">
        <title>Metabolic traits of an uncultured archaeal lineage -MSBL1- from brine pools of the Red Sea.</title>
        <authorList>
            <person name="Mwirichia R."/>
            <person name="Alam I."/>
            <person name="Rashid M."/>
            <person name="Vinu M."/>
            <person name="Ba-Alawi W."/>
            <person name="Anthony Kamau A."/>
            <person name="Kamanda Ngugi D."/>
            <person name="Goker M."/>
            <person name="Klenk H.P."/>
            <person name="Bajic V."/>
            <person name="Stingl U."/>
        </authorList>
    </citation>
    <scope>NUCLEOTIDE SEQUENCE [LARGE SCALE GENOMIC DNA]</scope>
    <source>
        <strain evidence="10">SCGC-AAA261D19</strain>
    </source>
</reference>
<dbReference type="Pfam" id="PF04055">
    <property type="entry name" value="Radical_SAM"/>
    <property type="match status" value="1"/>
</dbReference>
<feature type="domain" description="Radical SAM core" evidence="9">
    <location>
        <begin position="193"/>
        <end position="422"/>
    </location>
</feature>
<dbReference type="SFLD" id="SFLDS00029">
    <property type="entry name" value="Radical_SAM"/>
    <property type="match status" value="1"/>
</dbReference>
<dbReference type="GO" id="GO:0003824">
    <property type="term" value="F:catalytic activity"/>
    <property type="evidence" value="ECO:0007669"/>
    <property type="project" value="InterPro"/>
</dbReference>
<dbReference type="InterPro" id="IPR023404">
    <property type="entry name" value="rSAM_horseshoe"/>
</dbReference>
<dbReference type="SUPFAM" id="SSF52242">
    <property type="entry name" value="Cobalamin (vitamin B12)-binding domain"/>
    <property type="match status" value="1"/>
</dbReference>
<dbReference type="Gene3D" id="3.80.30.20">
    <property type="entry name" value="tm_1862 like domain"/>
    <property type="match status" value="1"/>
</dbReference>
<keyword evidence="5" id="KW-0479">Metal-binding</keyword>
<name>A0A133V650_9EURY</name>
<dbReference type="AlphaFoldDB" id="A0A133V650"/>